<feature type="domain" description="DUF305" evidence="3">
    <location>
        <begin position="129"/>
        <end position="186"/>
    </location>
</feature>
<organism evidence="4 5">
    <name type="scientific">Flavimobilis soli</name>
    <dbReference type="NCBI Taxonomy" id="442709"/>
    <lineage>
        <taxon>Bacteria</taxon>
        <taxon>Bacillati</taxon>
        <taxon>Actinomycetota</taxon>
        <taxon>Actinomycetes</taxon>
        <taxon>Micrococcales</taxon>
        <taxon>Jonesiaceae</taxon>
        <taxon>Flavimobilis</taxon>
    </lineage>
</organism>
<keyword evidence="2" id="KW-1133">Transmembrane helix</keyword>
<dbReference type="Pfam" id="PF03713">
    <property type="entry name" value="DUF305"/>
    <property type="match status" value="1"/>
</dbReference>
<dbReference type="Proteomes" id="UP000221394">
    <property type="component" value="Unassembled WGS sequence"/>
</dbReference>
<dbReference type="InterPro" id="IPR012347">
    <property type="entry name" value="Ferritin-like"/>
</dbReference>
<feature type="compositionally biased region" description="Basic and acidic residues" evidence="1">
    <location>
        <begin position="1"/>
        <end position="29"/>
    </location>
</feature>
<sequence>MSMHSEHDGESKKEDNDGDDASRRGEHHSGGQSHQMKGMYLRFAAMILTAMVVMYFVMFVGSWELDHVRFSQSRVFMAVTMGGTMGLIMLAWMLNMYKNAKANIAVVAVSVLLLVGGVVLDRSQATVGDTAFMRAMIPHHSLAITRSERAQIDDVRVCRLAVEIIEAQQREIAEMDWLIEDIERNGIATTAAEAEARPVPGVEGTALRSCPAP</sequence>
<dbReference type="EMBL" id="PDJH01000001">
    <property type="protein sequence ID" value="PFG36418.1"/>
    <property type="molecule type" value="Genomic_DNA"/>
</dbReference>
<name>A0A2A9EBW2_9MICO</name>
<accession>A0A2A9EBW2</accession>
<gene>
    <name evidence="4" type="ORF">ATL41_1140</name>
</gene>
<feature type="transmembrane region" description="Helical" evidence="2">
    <location>
        <begin position="75"/>
        <end position="95"/>
    </location>
</feature>
<keyword evidence="2" id="KW-0812">Transmembrane</keyword>
<evidence type="ECO:0000313" key="4">
    <source>
        <dbReference type="EMBL" id="PFG36418.1"/>
    </source>
</evidence>
<reference evidence="4 5" key="1">
    <citation type="submission" date="2017-10" db="EMBL/GenBank/DDBJ databases">
        <title>Sequencing the genomes of 1000 actinobacteria strains.</title>
        <authorList>
            <person name="Klenk H.-P."/>
        </authorList>
    </citation>
    <scope>NUCLEOTIDE SEQUENCE [LARGE SCALE GENOMIC DNA]</scope>
    <source>
        <strain evidence="4 5">DSM 21574</strain>
    </source>
</reference>
<protein>
    <recommendedName>
        <fullName evidence="3">DUF305 domain-containing protein</fullName>
    </recommendedName>
</protein>
<evidence type="ECO:0000259" key="3">
    <source>
        <dbReference type="Pfam" id="PF03713"/>
    </source>
</evidence>
<evidence type="ECO:0000256" key="1">
    <source>
        <dbReference type="SAM" id="MobiDB-lite"/>
    </source>
</evidence>
<dbReference type="InterPro" id="IPR005183">
    <property type="entry name" value="DUF305_CopM-like"/>
</dbReference>
<comment type="caution">
    <text evidence="4">The sequence shown here is derived from an EMBL/GenBank/DDBJ whole genome shotgun (WGS) entry which is preliminary data.</text>
</comment>
<proteinExistence type="predicted"/>
<dbReference type="RefSeq" id="WP_245854646.1">
    <property type="nucleotide sequence ID" value="NZ_PDJH01000001.1"/>
</dbReference>
<feature type="transmembrane region" description="Helical" evidence="2">
    <location>
        <begin position="43"/>
        <end position="63"/>
    </location>
</feature>
<feature type="region of interest" description="Disordered" evidence="1">
    <location>
        <begin position="1"/>
        <end position="33"/>
    </location>
</feature>
<keyword evidence="5" id="KW-1185">Reference proteome</keyword>
<feature type="transmembrane region" description="Helical" evidence="2">
    <location>
        <begin position="102"/>
        <end position="120"/>
    </location>
</feature>
<dbReference type="Gene3D" id="1.20.1260.10">
    <property type="match status" value="1"/>
</dbReference>
<keyword evidence="2" id="KW-0472">Membrane</keyword>
<dbReference type="AlphaFoldDB" id="A0A2A9EBW2"/>
<evidence type="ECO:0000256" key="2">
    <source>
        <dbReference type="SAM" id="Phobius"/>
    </source>
</evidence>
<evidence type="ECO:0000313" key="5">
    <source>
        <dbReference type="Proteomes" id="UP000221394"/>
    </source>
</evidence>